<feature type="transmembrane region" description="Helical" evidence="1">
    <location>
        <begin position="140"/>
        <end position="157"/>
    </location>
</feature>
<proteinExistence type="predicted"/>
<evidence type="ECO:0000256" key="2">
    <source>
        <dbReference type="SAM" id="SignalP"/>
    </source>
</evidence>
<evidence type="ECO:0000259" key="3">
    <source>
        <dbReference type="Pfam" id="PF07589"/>
    </source>
</evidence>
<name>A0ABS7BMI9_9SPHN</name>
<feature type="domain" description="Ice-binding protein C-terminal" evidence="3">
    <location>
        <begin position="136"/>
        <end position="160"/>
    </location>
</feature>
<dbReference type="NCBIfam" id="TIGR02595">
    <property type="entry name" value="PEP_CTERM"/>
    <property type="match status" value="1"/>
</dbReference>
<reference evidence="4 5" key="1">
    <citation type="submission" date="2021-07" db="EMBL/GenBank/DDBJ databases">
        <title>Sphingomonas sp.</title>
        <authorList>
            <person name="Feng G."/>
            <person name="Li J."/>
            <person name="Pan M."/>
        </authorList>
    </citation>
    <scope>NUCLEOTIDE SEQUENCE [LARGE SCALE GENOMIC DNA]</scope>
    <source>
        <strain evidence="4 5">RRHST34</strain>
    </source>
</reference>
<keyword evidence="1" id="KW-0472">Membrane</keyword>
<keyword evidence="5" id="KW-1185">Reference proteome</keyword>
<feature type="chain" id="PRO_5045876175" evidence="2">
    <location>
        <begin position="23"/>
        <end position="169"/>
    </location>
</feature>
<dbReference type="NCBIfam" id="NF035944">
    <property type="entry name" value="PEPxxWA-CTERM"/>
    <property type="match status" value="1"/>
</dbReference>
<keyword evidence="1" id="KW-0812">Transmembrane</keyword>
<comment type="caution">
    <text evidence="4">The sequence shown here is derived from an EMBL/GenBank/DDBJ whole genome shotgun (WGS) entry which is preliminary data.</text>
</comment>
<keyword evidence="2" id="KW-0732">Signal</keyword>
<dbReference type="NCBIfam" id="NF038126">
    <property type="entry name" value="PEP_CTERM_FxDxF"/>
    <property type="match status" value="1"/>
</dbReference>
<feature type="signal peptide" evidence="2">
    <location>
        <begin position="1"/>
        <end position="22"/>
    </location>
</feature>
<dbReference type="Pfam" id="PF07589">
    <property type="entry name" value="PEP-CTERM"/>
    <property type="match status" value="1"/>
</dbReference>
<sequence>MKKFVASALVAAAFSAATPAMATELALEQSADGTYSATTGFVSKTPGGFTDTYTFNVPSVGKVGASVISLSITGAIQLLSGTLNGTALIMQQLGTDSYVLRSADGGQLTIDNPQKLIINGTSQGGGSYTANVTFAAVPEPATWALMILGFGVVGYSMRRRPAVRFSQAI</sequence>
<evidence type="ECO:0000256" key="1">
    <source>
        <dbReference type="SAM" id="Phobius"/>
    </source>
</evidence>
<accession>A0ABS7BMI9</accession>
<organism evidence="4 5">
    <name type="scientific">Sphingomonas citri</name>
    <dbReference type="NCBI Taxonomy" id="2862499"/>
    <lineage>
        <taxon>Bacteria</taxon>
        <taxon>Pseudomonadati</taxon>
        <taxon>Pseudomonadota</taxon>
        <taxon>Alphaproteobacteria</taxon>
        <taxon>Sphingomonadales</taxon>
        <taxon>Sphingomonadaceae</taxon>
        <taxon>Sphingomonas</taxon>
    </lineage>
</organism>
<protein>
    <submittedName>
        <fullName evidence="4">FxDxF family PEP-CTERM protein</fullName>
    </submittedName>
</protein>
<evidence type="ECO:0000313" key="4">
    <source>
        <dbReference type="EMBL" id="MBW6530818.1"/>
    </source>
</evidence>
<dbReference type="InterPro" id="IPR013424">
    <property type="entry name" value="Ice-binding_C"/>
</dbReference>
<dbReference type="RefSeq" id="WP_183925076.1">
    <property type="nucleotide sequence ID" value="NZ_JAHXZN010000002.1"/>
</dbReference>
<evidence type="ECO:0000313" key="5">
    <source>
        <dbReference type="Proteomes" id="UP000759103"/>
    </source>
</evidence>
<keyword evidence="1" id="KW-1133">Transmembrane helix</keyword>
<gene>
    <name evidence="4" type="ORF">KZ820_08730</name>
</gene>
<dbReference type="EMBL" id="JAHXZN010000002">
    <property type="protein sequence ID" value="MBW6530818.1"/>
    <property type="molecule type" value="Genomic_DNA"/>
</dbReference>
<dbReference type="Proteomes" id="UP000759103">
    <property type="component" value="Unassembled WGS sequence"/>
</dbReference>